<accession>A0AAD6MCD2</accession>
<evidence type="ECO:0000313" key="3">
    <source>
        <dbReference type="Proteomes" id="UP001164929"/>
    </source>
</evidence>
<keyword evidence="1" id="KW-1133">Transmembrane helix</keyword>
<dbReference type="EMBL" id="JAQIZT010000010">
    <property type="protein sequence ID" value="KAJ6982666.1"/>
    <property type="molecule type" value="Genomic_DNA"/>
</dbReference>
<evidence type="ECO:0000256" key="1">
    <source>
        <dbReference type="SAM" id="Phobius"/>
    </source>
</evidence>
<gene>
    <name evidence="2" type="ORF">NC653_025699</name>
</gene>
<proteinExistence type="predicted"/>
<evidence type="ECO:0000313" key="2">
    <source>
        <dbReference type="EMBL" id="KAJ6982666.1"/>
    </source>
</evidence>
<sequence>MKKAPQATMAGLLVAISLKTHNQPYNRAQLDHHAVPLPLAMFMLLSFSIHLPRRRKLPVLRR</sequence>
<protein>
    <submittedName>
        <fullName evidence="2">Uncharacterized protein</fullName>
    </submittedName>
</protein>
<keyword evidence="1" id="KW-0812">Transmembrane</keyword>
<dbReference type="AlphaFoldDB" id="A0AAD6MCD2"/>
<keyword evidence="3" id="KW-1185">Reference proteome</keyword>
<reference evidence="2" key="1">
    <citation type="journal article" date="2023" name="Mol. Ecol. Resour.">
        <title>Chromosome-level genome assembly of a triploid poplar Populus alba 'Berolinensis'.</title>
        <authorList>
            <person name="Chen S."/>
            <person name="Yu Y."/>
            <person name="Wang X."/>
            <person name="Wang S."/>
            <person name="Zhang T."/>
            <person name="Zhou Y."/>
            <person name="He R."/>
            <person name="Meng N."/>
            <person name="Wang Y."/>
            <person name="Liu W."/>
            <person name="Liu Z."/>
            <person name="Liu J."/>
            <person name="Guo Q."/>
            <person name="Huang H."/>
            <person name="Sederoff R.R."/>
            <person name="Wang G."/>
            <person name="Qu G."/>
            <person name="Chen S."/>
        </authorList>
    </citation>
    <scope>NUCLEOTIDE SEQUENCE</scope>
    <source>
        <strain evidence="2">SC-2020</strain>
    </source>
</reference>
<dbReference type="Proteomes" id="UP001164929">
    <property type="component" value="Chromosome 10"/>
</dbReference>
<comment type="caution">
    <text evidence="2">The sequence shown here is derived from an EMBL/GenBank/DDBJ whole genome shotgun (WGS) entry which is preliminary data.</text>
</comment>
<keyword evidence="1" id="KW-0472">Membrane</keyword>
<name>A0AAD6MCD2_9ROSI</name>
<feature type="transmembrane region" description="Helical" evidence="1">
    <location>
        <begin position="32"/>
        <end position="52"/>
    </location>
</feature>
<organism evidence="2 3">
    <name type="scientific">Populus alba x Populus x berolinensis</name>
    <dbReference type="NCBI Taxonomy" id="444605"/>
    <lineage>
        <taxon>Eukaryota</taxon>
        <taxon>Viridiplantae</taxon>
        <taxon>Streptophyta</taxon>
        <taxon>Embryophyta</taxon>
        <taxon>Tracheophyta</taxon>
        <taxon>Spermatophyta</taxon>
        <taxon>Magnoliopsida</taxon>
        <taxon>eudicotyledons</taxon>
        <taxon>Gunneridae</taxon>
        <taxon>Pentapetalae</taxon>
        <taxon>rosids</taxon>
        <taxon>fabids</taxon>
        <taxon>Malpighiales</taxon>
        <taxon>Salicaceae</taxon>
        <taxon>Saliceae</taxon>
        <taxon>Populus</taxon>
    </lineage>
</organism>